<dbReference type="EMBL" id="CP157484">
    <property type="protein sequence ID" value="XBO41625.1"/>
    <property type="molecule type" value="Genomic_DNA"/>
</dbReference>
<dbReference type="RefSeq" id="WP_406858479.1">
    <property type="nucleotide sequence ID" value="NZ_CP157484.1"/>
</dbReference>
<protein>
    <submittedName>
        <fullName evidence="1">Uncharacterized protein</fullName>
    </submittedName>
</protein>
<reference evidence="1" key="1">
    <citation type="submission" date="2024-05" db="EMBL/GenBank/DDBJ databases">
        <authorList>
            <person name="Kim S."/>
            <person name="Heo J."/>
            <person name="Choi H."/>
            <person name="Choi Y."/>
            <person name="Kwon S.-W."/>
            <person name="Kim Y."/>
        </authorList>
    </citation>
    <scope>NUCLEOTIDE SEQUENCE</scope>
    <source>
        <strain evidence="1">KACC 23698</strain>
    </source>
</reference>
<dbReference type="AlphaFoldDB" id="A0AAU7JMV8"/>
<gene>
    <name evidence="1" type="ORF">ABEG18_12965</name>
</gene>
<sequence>MAALDLAIDKLVTSSTGNLKDAKPLDARDFAIRALKDMGFSAVSIGNTAPADKAVLWWHKDVRTAKRYDAVLANWYPLTPNQHAMHLVHRVVKGAVTEINLEAGDLFVFWDVSLGEAKVISRESLMNALGAVRTITTNQGVKGGGSLAADRTLSLDVTGLTAKASPSPADEVAIYDVAGTTNKKITIAKMAEALAISDYLHSEMFFLGMM</sequence>
<organism evidence="1">
    <name type="scientific">Alsobacter sp. KACC 23698</name>
    <dbReference type="NCBI Taxonomy" id="3149229"/>
    <lineage>
        <taxon>Bacteria</taxon>
        <taxon>Pseudomonadati</taxon>
        <taxon>Pseudomonadota</taxon>
        <taxon>Alphaproteobacteria</taxon>
        <taxon>Hyphomicrobiales</taxon>
        <taxon>Alsobacteraceae</taxon>
        <taxon>Alsobacter</taxon>
    </lineage>
</organism>
<evidence type="ECO:0000313" key="1">
    <source>
        <dbReference type="EMBL" id="XBO41625.1"/>
    </source>
</evidence>
<name>A0AAU7JMV8_9HYPH</name>
<proteinExistence type="predicted"/>
<accession>A0AAU7JMV8</accession>